<evidence type="ECO:0000256" key="1">
    <source>
        <dbReference type="ARBA" id="ARBA00005051"/>
    </source>
</evidence>
<comment type="similarity">
    <text evidence="2">Belongs to the HPPK family.</text>
</comment>
<sequence length="161" mass="17641">MSAVRCYIGLGANLDQPLRTLTAAVAELSQSPQLTNWVCSTFYQSKPMGPQDQPDYINAVATFTTTLTPLELLDYLQHIENKFGRVRRQRWGARTLDLDILLYGTNTIATERLTVPHPGMLEREFVLVPLAEIAPDLTLSSGQSAAAAAAQIPLNGLCKVI</sequence>
<dbReference type="GO" id="GO:0016301">
    <property type="term" value="F:kinase activity"/>
    <property type="evidence" value="ECO:0007669"/>
    <property type="project" value="UniProtKB-KW"/>
</dbReference>
<evidence type="ECO:0000256" key="7">
    <source>
        <dbReference type="ARBA" id="ARBA00022777"/>
    </source>
</evidence>
<keyword evidence="9" id="KW-0289">Folate biosynthesis</keyword>
<dbReference type="PANTHER" id="PTHR43071">
    <property type="entry name" value="2-AMINO-4-HYDROXY-6-HYDROXYMETHYLDIHYDROPTERIDINE PYROPHOSPHOKINASE"/>
    <property type="match status" value="1"/>
</dbReference>
<evidence type="ECO:0000256" key="9">
    <source>
        <dbReference type="ARBA" id="ARBA00022909"/>
    </source>
</evidence>
<evidence type="ECO:0000313" key="15">
    <source>
        <dbReference type="Proteomes" id="UP000288212"/>
    </source>
</evidence>
<evidence type="ECO:0000256" key="10">
    <source>
        <dbReference type="ARBA" id="ARBA00029409"/>
    </source>
</evidence>
<accession>A0A432VTL1</accession>
<keyword evidence="15" id="KW-1185">Reference proteome</keyword>
<dbReference type="InterPro" id="IPR000550">
    <property type="entry name" value="Hppk"/>
</dbReference>
<proteinExistence type="inferred from homology"/>
<dbReference type="Pfam" id="PF01288">
    <property type="entry name" value="HPPK"/>
    <property type="match status" value="1"/>
</dbReference>
<dbReference type="NCBIfam" id="TIGR01498">
    <property type="entry name" value="folK"/>
    <property type="match status" value="1"/>
</dbReference>
<evidence type="ECO:0000256" key="11">
    <source>
        <dbReference type="ARBA" id="ARBA00029766"/>
    </source>
</evidence>
<dbReference type="GO" id="GO:0005524">
    <property type="term" value="F:ATP binding"/>
    <property type="evidence" value="ECO:0007669"/>
    <property type="project" value="UniProtKB-KW"/>
</dbReference>
<evidence type="ECO:0000313" key="14">
    <source>
        <dbReference type="EMBL" id="RUO19773.1"/>
    </source>
</evidence>
<comment type="function">
    <text evidence="10">Catalyzes the transfer of pyrophosphate from adenosine triphosphate (ATP) to 6-hydroxymethyl-7,8-dihydropterin, an enzymatic step in folate biosynthesis pathway.</text>
</comment>
<dbReference type="Proteomes" id="UP000288212">
    <property type="component" value="Unassembled WGS sequence"/>
</dbReference>
<dbReference type="Gene3D" id="3.30.70.560">
    <property type="entry name" value="7,8-Dihydro-6-hydroxymethylpterin-pyrophosphokinase HPPK"/>
    <property type="match status" value="1"/>
</dbReference>
<dbReference type="EMBL" id="PIPI01000004">
    <property type="protein sequence ID" value="RUO19773.1"/>
    <property type="molecule type" value="Genomic_DNA"/>
</dbReference>
<dbReference type="GO" id="GO:0046654">
    <property type="term" value="P:tetrahydrofolate biosynthetic process"/>
    <property type="evidence" value="ECO:0007669"/>
    <property type="project" value="UniProtKB-UniPathway"/>
</dbReference>
<keyword evidence="7 14" id="KW-0418">Kinase</keyword>
<protein>
    <recommendedName>
        <fullName evidence="4">2-amino-4-hydroxy-6-hydroxymethyldihydropteridine pyrophosphokinase</fullName>
        <ecNumber evidence="3">2.7.6.3</ecNumber>
    </recommendedName>
    <alternativeName>
        <fullName evidence="11">6-hydroxymethyl-7,8-dihydropterin pyrophosphokinase</fullName>
    </alternativeName>
    <alternativeName>
        <fullName evidence="12">7,8-dihydro-6-hydroxymethylpterin-pyrophosphokinase</fullName>
    </alternativeName>
</protein>
<evidence type="ECO:0000256" key="8">
    <source>
        <dbReference type="ARBA" id="ARBA00022840"/>
    </source>
</evidence>
<dbReference type="OrthoDB" id="9808041at2"/>
<evidence type="ECO:0000259" key="13">
    <source>
        <dbReference type="PROSITE" id="PS00794"/>
    </source>
</evidence>
<dbReference type="InterPro" id="IPR035907">
    <property type="entry name" value="Hppk_sf"/>
</dbReference>
<evidence type="ECO:0000256" key="6">
    <source>
        <dbReference type="ARBA" id="ARBA00022741"/>
    </source>
</evidence>
<organism evidence="14 15">
    <name type="scientific">Aliidiomarina haloalkalitolerans</name>
    <dbReference type="NCBI Taxonomy" id="859059"/>
    <lineage>
        <taxon>Bacteria</taxon>
        <taxon>Pseudomonadati</taxon>
        <taxon>Pseudomonadota</taxon>
        <taxon>Gammaproteobacteria</taxon>
        <taxon>Alteromonadales</taxon>
        <taxon>Idiomarinaceae</taxon>
        <taxon>Aliidiomarina</taxon>
    </lineage>
</organism>
<comment type="caution">
    <text evidence="14">The sequence shown here is derived from an EMBL/GenBank/DDBJ whole genome shotgun (WGS) entry which is preliminary data.</text>
</comment>
<dbReference type="PANTHER" id="PTHR43071:SF1">
    <property type="entry name" value="2-AMINO-4-HYDROXY-6-HYDROXYMETHYLDIHYDROPTERIDINE PYROPHOSPHOKINASE"/>
    <property type="match status" value="1"/>
</dbReference>
<comment type="pathway">
    <text evidence="1">Cofactor biosynthesis; tetrahydrofolate biosynthesis; 2-amino-4-hydroxy-6-hydroxymethyl-7,8-dihydropteridine diphosphate from 7,8-dihydroneopterin triphosphate: step 4/4.</text>
</comment>
<dbReference type="AlphaFoldDB" id="A0A432VTL1"/>
<keyword evidence="8" id="KW-0067">ATP-binding</keyword>
<gene>
    <name evidence="14" type="primary">folK</name>
    <name evidence="14" type="ORF">CWE06_06960</name>
</gene>
<dbReference type="GO" id="GO:0046656">
    <property type="term" value="P:folic acid biosynthetic process"/>
    <property type="evidence" value="ECO:0007669"/>
    <property type="project" value="UniProtKB-KW"/>
</dbReference>
<name>A0A432VTL1_9GAMM</name>
<dbReference type="SUPFAM" id="SSF55083">
    <property type="entry name" value="6-hydroxymethyl-7,8-dihydropterin pyrophosphokinase, HPPK"/>
    <property type="match status" value="1"/>
</dbReference>
<dbReference type="EC" id="2.7.6.3" evidence="3"/>
<evidence type="ECO:0000256" key="4">
    <source>
        <dbReference type="ARBA" id="ARBA00016218"/>
    </source>
</evidence>
<keyword evidence="6" id="KW-0547">Nucleotide-binding</keyword>
<dbReference type="CDD" id="cd00483">
    <property type="entry name" value="HPPK"/>
    <property type="match status" value="1"/>
</dbReference>
<reference evidence="14 15" key="1">
    <citation type="journal article" date="2011" name="Front. Microbiol.">
        <title>Genomic signatures of strain selection and enhancement in Bacillus atrophaeus var. globigii, a historical biowarfare simulant.</title>
        <authorList>
            <person name="Gibbons H.S."/>
            <person name="Broomall S.M."/>
            <person name="McNew L.A."/>
            <person name="Daligault H."/>
            <person name="Chapman C."/>
            <person name="Bruce D."/>
            <person name="Karavis M."/>
            <person name="Krepps M."/>
            <person name="McGregor P.A."/>
            <person name="Hong C."/>
            <person name="Park K.H."/>
            <person name="Akmal A."/>
            <person name="Feldman A."/>
            <person name="Lin J.S."/>
            <person name="Chang W.E."/>
            <person name="Higgs B.W."/>
            <person name="Demirev P."/>
            <person name="Lindquist J."/>
            <person name="Liem A."/>
            <person name="Fochler E."/>
            <person name="Read T.D."/>
            <person name="Tapia R."/>
            <person name="Johnson S."/>
            <person name="Bishop-Lilly K.A."/>
            <person name="Detter C."/>
            <person name="Han C."/>
            <person name="Sozhamannan S."/>
            <person name="Rosenzweig C.N."/>
            <person name="Skowronski E.W."/>
        </authorList>
    </citation>
    <scope>NUCLEOTIDE SEQUENCE [LARGE SCALE GENOMIC DNA]</scope>
    <source>
        <strain evidence="14 15">AK5</strain>
    </source>
</reference>
<evidence type="ECO:0000256" key="12">
    <source>
        <dbReference type="ARBA" id="ARBA00033413"/>
    </source>
</evidence>
<keyword evidence="5" id="KW-0808">Transferase</keyword>
<evidence type="ECO:0000256" key="3">
    <source>
        <dbReference type="ARBA" id="ARBA00013253"/>
    </source>
</evidence>
<dbReference type="GO" id="GO:0003848">
    <property type="term" value="F:2-amino-4-hydroxy-6-hydroxymethyldihydropteridine diphosphokinase activity"/>
    <property type="evidence" value="ECO:0007669"/>
    <property type="project" value="UniProtKB-EC"/>
</dbReference>
<evidence type="ECO:0000256" key="5">
    <source>
        <dbReference type="ARBA" id="ARBA00022679"/>
    </source>
</evidence>
<dbReference type="UniPathway" id="UPA00077">
    <property type="reaction ID" value="UER00155"/>
</dbReference>
<dbReference type="PROSITE" id="PS00794">
    <property type="entry name" value="HPPK"/>
    <property type="match status" value="1"/>
</dbReference>
<dbReference type="RefSeq" id="WP_126792537.1">
    <property type="nucleotide sequence ID" value="NZ_PIPI01000004.1"/>
</dbReference>
<feature type="domain" description="7,8-dihydro-6-hydroxymethylpterin-pyrophosphokinase" evidence="13">
    <location>
        <begin position="90"/>
        <end position="101"/>
    </location>
</feature>
<evidence type="ECO:0000256" key="2">
    <source>
        <dbReference type="ARBA" id="ARBA00005810"/>
    </source>
</evidence>